<evidence type="ECO:0000259" key="9">
    <source>
        <dbReference type="Pfam" id="PF21266"/>
    </source>
</evidence>
<dbReference type="Gene3D" id="2.40.50.140">
    <property type="entry name" value="Nucleic acid-binding proteins"/>
    <property type="match status" value="1"/>
</dbReference>
<protein>
    <submittedName>
        <fullName evidence="10">Uncharacterized protein</fullName>
    </submittedName>
</protein>
<dbReference type="Gene3D" id="2.40.50.100">
    <property type="match status" value="1"/>
</dbReference>
<dbReference type="PANTHER" id="PTHR21321:SF4">
    <property type="entry name" value="EXOSOME COMPLEX COMPONENT RRP4"/>
    <property type="match status" value="1"/>
</dbReference>
<feature type="domain" description="RRP4 S1" evidence="9">
    <location>
        <begin position="79"/>
        <end position="151"/>
    </location>
</feature>
<keyword evidence="3" id="KW-0698">rRNA processing</keyword>
<dbReference type="GO" id="GO:0000177">
    <property type="term" value="C:cytoplasmic exosome (RNase complex)"/>
    <property type="evidence" value="ECO:0007669"/>
    <property type="project" value="TreeGrafter"/>
</dbReference>
<comment type="similarity">
    <text evidence="2">Belongs to the RRP4 family.</text>
</comment>
<evidence type="ECO:0000313" key="11">
    <source>
        <dbReference type="Proteomes" id="UP000481153"/>
    </source>
</evidence>
<dbReference type="InterPro" id="IPR026699">
    <property type="entry name" value="Exosome_RNA_bind1/RRP40/RRP4"/>
</dbReference>
<dbReference type="Pfam" id="PF15985">
    <property type="entry name" value="KH_6"/>
    <property type="match status" value="1"/>
</dbReference>
<dbReference type="Pfam" id="PF21266">
    <property type="entry name" value="S1_RRP4"/>
    <property type="match status" value="1"/>
</dbReference>
<evidence type="ECO:0000256" key="2">
    <source>
        <dbReference type="ARBA" id="ARBA00009155"/>
    </source>
</evidence>
<keyword evidence="5" id="KW-0694">RNA-binding</keyword>
<dbReference type="GO" id="GO:0071051">
    <property type="term" value="P:poly(A)-dependent snoRNA 3'-end processing"/>
    <property type="evidence" value="ECO:0007669"/>
    <property type="project" value="TreeGrafter"/>
</dbReference>
<dbReference type="SUPFAM" id="SSF54791">
    <property type="entry name" value="Eukaryotic type KH-domain (KH-domain type I)"/>
    <property type="match status" value="1"/>
</dbReference>
<dbReference type="FunFam" id="2.40.50.140:FF:000038">
    <property type="entry name" value="Exosome complex component RRP4"/>
    <property type="match status" value="1"/>
</dbReference>
<dbReference type="GO" id="GO:0071035">
    <property type="term" value="P:nuclear polyadenylation-dependent rRNA catabolic process"/>
    <property type="evidence" value="ECO:0007669"/>
    <property type="project" value="TreeGrafter"/>
</dbReference>
<evidence type="ECO:0000256" key="3">
    <source>
        <dbReference type="ARBA" id="ARBA00022552"/>
    </source>
</evidence>
<evidence type="ECO:0000256" key="4">
    <source>
        <dbReference type="ARBA" id="ARBA00022835"/>
    </source>
</evidence>
<evidence type="ECO:0000259" key="8">
    <source>
        <dbReference type="Pfam" id="PF15985"/>
    </source>
</evidence>
<dbReference type="CDD" id="cd05789">
    <property type="entry name" value="S1_Rrp4"/>
    <property type="match status" value="1"/>
</dbReference>
<comment type="caution">
    <text evidence="10">The sequence shown here is derived from an EMBL/GenBank/DDBJ whole genome shotgun (WGS) entry which is preliminary data.</text>
</comment>
<keyword evidence="4" id="KW-0271">Exosome</keyword>
<dbReference type="GO" id="GO:0003723">
    <property type="term" value="F:RNA binding"/>
    <property type="evidence" value="ECO:0007669"/>
    <property type="project" value="UniProtKB-KW"/>
</dbReference>
<dbReference type="Proteomes" id="UP000481153">
    <property type="component" value="Unassembled WGS sequence"/>
</dbReference>
<sequence length="284" mass="32258">MLELVRALDDFFHEEEDSKTMERLRSQYVVVTPGQVITSEPGFLRGHGTYVENGELLASVAGIVEKVNQLVSVRPLVSRYIGEVGDIVVGRISEVGNKRWKVDINGQQDAVLMLSSVNLPSGAQRRRTTEDQLQMRSFFEEGELISAEVQEVRYDGTMWLHTRSLRYGKLENGQLITVQPSLIKRLKQHMVQLPIGVDVILGCNGYLWIMRSMNHETDGTQNEFTADTWTERKQVHATTVTDVLDRQKIARVYNALAALNSAFRLISPESIMEMYDTLEREEGQ</sequence>
<dbReference type="VEuPathDB" id="FungiDB:AeMF1_014995"/>
<dbReference type="GO" id="GO:0000176">
    <property type="term" value="C:nuclear exosome (RNase complex)"/>
    <property type="evidence" value="ECO:0007669"/>
    <property type="project" value="TreeGrafter"/>
</dbReference>
<evidence type="ECO:0000256" key="1">
    <source>
        <dbReference type="ARBA" id="ARBA00004123"/>
    </source>
</evidence>
<keyword evidence="11" id="KW-1185">Reference proteome</keyword>
<dbReference type="AlphaFoldDB" id="A0A6G0WPF3"/>
<gene>
    <name evidence="10" type="ORF">Ae201684_013009</name>
</gene>
<dbReference type="GO" id="GO:0000467">
    <property type="term" value="P:exonucleolytic trimming to generate mature 3'-end of 5.8S rRNA from tricistronic rRNA transcript (SSU-rRNA, 5.8S rRNA, LSU-rRNA)"/>
    <property type="evidence" value="ECO:0007669"/>
    <property type="project" value="TreeGrafter"/>
</dbReference>
<dbReference type="GO" id="GO:0071038">
    <property type="term" value="P:TRAMP-dependent tRNA surveillance pathway"/>
    <property type="evidence" value="ECO:0007669"/>
    <property type="project" value="TreeGrafter"/>
</dbReference>
<proteinExistence type="inferred from homology"/>
<dbReference type="InterPro" id="IPR004088">
    <property type="entry name" value="KH_dom_type_1"/>
</dbReference>
<dbReference type="InterPro" id="IPR036612">
    <property type="entry name" value="KH_dom_type_1_sf"/>
</dbReference>
<evidence type="ECO:0000256" key="5">
    <source>
        <dbReference type="ARBA" id="ARBA00022884"/>
    </source>
</evidence>
<dbReference type="PANTHER" id="PTHR21321">
    <property type="entry name" value="PNAS-3 RELATED"/>
    <property type="match status" value="1"/>
</dbReference>
<dbReference type="CDD" id="cd22525">
    <property type="entry name" value="KH-I_Rrp4_eukar"/>
    <property type="match status" value="1"/>
</dbReference>
<evidence type="ECO:0000259" key="7">
    <source>
        <dbReference type="Pfam" id="PF14382"/>
    </source>
</evidence>
<organism evidence="10 11">
    <name type="scientific">Aphanomyces euteiches</name>
    <dbReference type="NCBI Taxonomy" id="100861"/>
    <lineage>
        <taxon>Eukaryota</taxon>
        <taxon>Sar</taxon>
        <taxon>Stramenopiles</taxon>
        <taxon>Oomycota</taxon>
        <taxon>Saprolegniomycetes</taxon>
        <taxon>Saprolegniales</taxon>
        <taxon>Verrucalvaceae</taxon>
        <taxon>Aphanomyces</taxon>
    </lineage>
</organism>
<dbReference type="SUPFAM" id="SSF110324">
    <property type="entry name" value="Ribosomal L27 protein-like"/>
    <property type="match status" value="1"/>
</dbReference>
<dbReference type="Pfam" id="PF14382">
    <property type="entry name" value="ECR1_N"/>
    <property type="match status" value="1"/>
</dbReference>
<reference evidence="10 11" key="1">
    <citation type="submission" date="2019-07" db="EMBL/GenBank/DDBJ databases">
        <title>Genomics analysis of Aphanomyces spp. identifies a new class of oomycete effector associated with host adaptation.</title>
        <authorList>
            <person name="Gaulin E."/>
        </authorList>
    </citation>
    <scope>NUCLEOTIDE SEQUENCE [LARGE SCALE GENOMIC DNA]</scope>
    <source>
        <strain evidence="10 11">ATCC 201684</strain>
    </source>
</reference>
<dbReference type="GO" id="GO:0071034">
    <property type="term" value="P:CUT catabolic process"/>
    <property type="evidence" value="ECO:0007669"/>
    <property type="project" value="TreeGrafter"/>
</dbReference>
<dbReference type="EMBL" id="VJMJ01000166">
    <property type="protein sequence ID" value="KAF0729260.1"/>
    <property type="molecule type" value="Genomic_DNA"/>
</dbReference>
<evidence type="ECO:0000256" key="6">
    <source>
        <dbReference type="ARBA" id="ARBA00023242"/>
    </source>
</evidence>
<accession>A0A6G0WPF3</accession>
<keyword evidence="6" id="KW-0539">Nucleus</keyword>
<feature type="domain" description="K Homology" evidence="8">
    <location>
        <begin position="173"/>
        <end position="209"/>
    </location>
</feature>
<dbReference type="InterPro" id="IPR025721">
    <property type="entry name" value="Exosome_cplx_N_dom"/>
</dbReference>
<dbReference type="SUPFAM" id="SSF50249">
    <property type="entry name" value="Nucleic acid-binding proteins"/>
    <property type="match status" value="1"/>
</dbReference>
<comment type="subcellular location">
    <subcellularLocation>
        <location evidence="1">Nucleus</location>
    </subcellularLocation>
</comment>
<feature type="domain" description="Exosome complex component N-terminal" evidence="7">
    <location>
        <begin position="30"/>
        <end position="67"/>
    </location>
</feature>
<dbReference type="GO" id="GO:0034475">
    <property type="term" value="P:U4 snRNA 3'-end processing"/>
    <property type="evidence" value="ECO:0007669"/>
    <property type="project" value="TreeGrafter"/>
</dbReference>
<evidence type="ECO:0000313" key="10">
    <source>
        <dbReference type="EMBL" id="KAF0729260.1"/>
    </source>
</evidence>
<dbReference type="InterPro" id="IPR012340">
    <property type="entry name" value="NA-bd_OB-fold"/>
</dbReference>
<dbReference type="InterPro" id="IPR048565">
    <property type="entry name" value="S1_RRP4"/>
</dbReference>
<name>A0A6G0WPF3_9STRA</name>